<evidence type="ECO:0000256" key="1">
    <source>
        <dbReference type="SAM" id="MobiDB-lite"/>
    </source>
</evidence>
<organism evidence="2">
    <name type="scientific">Chromera velia CCMP2878</name>
    <dbReference type="NCBI Taxonomy" id="1169474"/>
    <lineage>
        <taxon>Eukaryota</taxon>
        <taxon>Sar</taxon>
        <taxon>Alveolata</taxon>
        <taxon>Colpodellida</taxon>
        <taxon>Chromeraceae</taxon>
        <taxon>Chromera</taxon>
    </lineage>
</organism>
<proteinExistence type="predicted"/>
<feature type="compositionally biased region" description="Basic and acidic residues" evidence="1">
    <location>
        <begin position="137"/>
        <end position="147"/>
    </location>
</feature>
<feature type="region of interest" description="Disordered" evidence="1">
    <location>
        <begin position="103"/>
        <end position="161"/>
    </location>
</feature>
<dbReference type="VEuPathDB" id="CryptoDB:Cvel_16486"/>
<dbReference type="EMBL" id="CDMZ01000299">
    <property type="protein sequence ID" value="CEM11287.1"/>
    <property type="molecule type" value="Genomic_DNA"/>
</dbReference>
<reference evidence="2" key="1">
    <citation type="submission" date="2014-11" db="EMBL/GenBank/DDBJ databases">
        <authorList>
            <person name="Otto D Thomas"/>
            <person name="Naeem Raeece"/>
        </authorList>
    </citation>
    <scope>NUCLEOTIDE SEQUENCE</scope>
</reference>
<evidence type="ECO:0000313" key="2">
    <source>
        <dbReference type="EMBL" id="CEM11287.1"/>
    </source>
</evidence>
<dbReference type="AlphaFoldDB" id="A0A0G4FEM1"/>
<name>A0A0G4FEM1_9ALVE</name>
<gene>
    <name evidence="2" type="ORF">Cvel_16486</name>
</gene>
<feature type="compositionally biased region" description="Basic and acidic residues" evidence="1">
    <location>
        <begin position="53"/>
        <end position="62"/>
    </location>
</feature>
<accession>A0A0G4FEM1</accession>
<feature type="compositionally biased region" description="Acidic residues" evidence="1">
    <location>
        <begin position="115"/>
        <end position="136"/>
    </location>
</feature>
<feature type="compositionally biased region" description="Low complexity" evidence="1">
    <location>
        <begin position="148"/>
        <end position="161"/>
    </location>
</feature>
<protein>
    <submittedName>
        <fullName evidence="2">Uncharacterized protein</fullName>
    </submittedName>
</protein>
<feature type="region of interest" description="Disordered" evidence="1">
    <location>
        <begin position="53"/>
        <end position="82"/>
    </location>
</feature>
<sequence length="161" mass="17802">MCHQSLQAVCPLSIMQRAFSQHMDFIFDYLNVKQRKRQGRHRRTVYASKECSVEGEREKSCQEDSGVVADAEDGVEGDGKEAGQGHVLSLFLSIAAKAWEAKRAAEPGTVTQVEDHEDDTEDDEDAYDGDDDDSDWEPPKKRPRVAESKSSSSSSSSSSSL</sequence>